<reference evidence="2 3" key="1">
    <citation type="submission" date="2019-03" db="EMBL/GenBank/DDBJ databases">
        <title>Genomic Encyclopedia of Type Strains, Phase IV (KMG-IV): sequencing the most valuable type-strain genomes for metagenomic binning, comparative biology and taxonomic classification.</title>
        <authorList>
            <person name="Goeker M."/>
        </authorList>
    </citation>
    <scope>NUCLEOTIDE SEQUENCE [LARGE SCALE GENOMIC DNA]</scope>
    <source>
        <strain evidence="2 3">DSM 103792</strain>
    </source>
</reference>
<evidence type="ECO:0000313" key="3">
    <source>
        <dbReference type="Proteomes" id="UP000295375"/>
    </source>
</evidence>
<dbReference type="Pfam" id="PF03476">
    <property type="entry name" value="MOSC_N"/>
    <property type="match status" value="1"/>
</dbReference>
<organism evidence="2 3">
    <name type="scientific">Permianibacter aggregans</name>
    <dbReference type="NCBI Taxonomy" id="1510150"/>
    <lineage>
        <taxon>Bacteria</taxon>
        <taxon>Pseudomonadati</taxon>
        <taxon>Pseudomonadota</taxon>
        <taxon>Gammaproteobacteria</taxon>
        <taxon>Pseudomonadales</taxon>
        <taxon>Pseudomonadaceae</taxon>
        <taxon>Permianibacter</taxon>
    </lineage>
</organism>
<dbReference type="RefSeq" id="WP_133588137.1">
    <property type="nucleotide sequence ID" value="NZ_CP037953.1"/>
</dbReference>
<dbReference type="SUPFAM" id="SSF141673">
    <property type="entry name" value="MOSC N-terminal domain-like"/>
    <property type="match status" value="1"/>
</dbReference>
<dbReference type="AlphaFoldDB" id="A0A4R6V0W8"/>
<comment type="caution">
    <text evidence="2">The sequence shown here is derived from an EMBL/GenBank/DDBJ whole genome shotgun (WGS) entry which is preliminary data.</text>
</comment>
<dbReference type="OrthoDB" id="581532at2"/>
<accession>A0A4R6V0W8</accession>
<protein>
    <recommendedName>
        <fullName evidence="1">MOSC domain-containing protein</fullName>
    </recommendedName>
</protein>
<sequence>MTALRVAELFLYPVKSFRGQSVKTAMVEARGLRDDRRWMLVDQHGKFMSQRTLPALARFSASIEPCGQHHRLTIEHVDGARLHIDSDTAGESIDVTVWSDTVRAHLPTHAIHEQLSELLGQPARLVYMPDESLRATDPTYSQPGDIVSFADGFPVLVTTTASLQAVRELTGQDIDRRQFRPNIVIANDEPWQEEQWSQLQIGELELDLVKPCTRCVMTTLNPDTGEQDANRQPLKALAGNKRGHQGVVFGMNAIARRLGSLKIDDAVQPKFPDQR</sequence>
<proteinExistence type="predicted"/>
<dbReference type="GO" id="GO:0030151">
    <property type="term" value="F:molybdenum ion binding"/>
    <property type="evidence" value="ECO:0007669"/>
    <property type="project" value="InterPro"/>
</dbReference>
<dbReference type="Proteomes" id="UP000295375">
    <property type="component" value="Unassembled WGS sequence"/>
</dbReference>
<dbReference type="InterPro" id="IPR005303">
    <property type="entry name" value="MOCOS_middle"/>
</dbReference>
<dbReference type="PROSITE" id="PS51340">
    <property type="entry name" value="MOSC"/>
    <property type="match status" value="1"/>
</dbReference>
<evidence type="ECO:0000259" key="1">
    <source>
        <dbReference type="PROSITE" id="PS51340"/>
    </source>
</evidence>
<dbReference type="InterPro" id="IPR005302">
    <property type="entry name" value="MoCF_Sase_C"/>
</dbReference>
<dbReference type="PANTHER" id="PTHR14237">
    <property type="entry name" value="MOLYBDOPTERIN COFACTOR SULFURASE MOSC"/>
    <property type="match status" value="1"/>
</dbReference>
<dbReference type="GO" id="GO:0003824">
    <property type="term" value="F:catalytic activity"/>
    <property type="evidence" value="ECO:0007669"/>
    <property type="project" value="InterPro"/>
</dbReference>
<dbReference type="GO" id="GO:0030170">
    <property type="term" value="F:pyridoxal phosphate binding"/>
    <property type="evidence" value="ECO:0007669"/>
    <property type="project" value="InterPro"/>
</dbReference>
<gene>
    <name evidence="2" type="ORF">EV696_10310</name>
</gene>
<dbReference type="PANTHER" id="PTHR14237:SF19">
    <property type="entry name" value="MITOCHONDRIAL AMIDOXIME REDUCING COMPONENT 1"/>
    <property type="match status" value="1"/>
</dbReference>
<evidence type="ECO:0000313" key="2">
    <source>
        <dbReference type="EMBL" id="TDQ49644.1"/>
    </source>
</evidence>
<feature type="domain" description="MOSC" evidence="1">
    <location>
        <begin position="128"/>
        <end position="270"/>
    </location>
</feature>
<dbReference type="InterPro" id="IPR011037">
    <property type="entry name" value="Pyrv_Knase-like_insert_dom_sf"/>
</dbReference>
<dbReference type="Pfam" id="PF03473">
    <property type="entry name" value="MOSC"/>
    <property type="match status" value="1"/>
</dbReference>
<dbReference type="SUPFAM" id="SSF50800">
    <property type="entry name" value="PK beta-barrel domain-like"/>
    <property type="match status" value="1"/>
</dbReference>
<dbReference type="EMBL" id="SNYM01000003">
    <property type="protein sequence ID" value="TDQ49644.1"/>
    <property type="molecule type" value="Genomic_DNA"/>
</dbReference>
<name>A0A4R6V0W8_9GAMM</name>
<keyword evidence="3" id="KW-1185">Reference proteome</keyword>